<dbReference type="Gene3D" id="3.40.50.2000">
    <property type="entry name" value="Glycogen Phosphorylase B"/>
    <property type="match status" value="1"/>
</dbReference>
<dbReference type="EMBL" id="RPEM01000003">
    <property type="protein sequence ID" value="TGD44068.1"/>
    <property type="molecule type" value="Genomic_DNA"/>
</dbReference>
<organism evidence="1 2">
    <name type="scientific">Pseudotabrizicola sediminis</name>
    <dbReference type="NCBI Taxonomy" id="2486418"/>
    <lineage>
        <taxon>Bacteria</taxon>
        <taxon>Pseudomonadati</taxon>
        <taxon>Pseudomonadota</taxon>
        <taxon>Alphaproteobacteria</taxon>
        <taxon>Rhodobacterales</taxon>
        <taxon>Paracoccaceae</taxon>
        <taxon>Pseudotabrizicola</taxon>
    </lineage>
</organism>
<keyword evidence="2" id="KW-1185">Reference proteome</keyword>
<accession>A0ABY2KN36</accession>
<proteinExistence type="predicted"/>
<protein>
    <submittedName>
        <fullName evidence="1">Glycosyltransferase</fullName>
    </submittedName>
</protein>
<dbReference type="Pfam" id="PF13692">
    <property type="entry name" value="Glyco_trans_1_4"/>
    <property type="match status" value="1"/>
</dbReference>
<reference evidence="1 2" key="1">
    <citation type="submission" date="2018-11" db="EMBL/GenBank/DDBJ databases">
        <title>Tabrizicola sp. isolated from sediment of alpine lake.</title>
        <authorList>
            <person name="Liu Z."/>
        </authorList>
    </citation>
    <scope>NUCLEOTIDE SEQUENCE [LARGE SCALE GENOMIC DNA]</scope>
    <source>
        <strain evidence="1 2">DRYC-M-16</strain>
    </source>
</reference>
<sequence length="510" mass="55981">MKILYVNWVDYLDPEGRGGGVSLYQRNLMLALATVPGVEASFIACGTSYDPLRPRPRWERMRHGPRDARRYDLVNSGTLAPGHASFGQAAQISHPATEAVFFDFLARTGPYDVVHFNNLEGVPADVLRLKERFPATRLVLSLHNYYPFCPQVNFWQDEARHCTDDQSGARCVTCLPHRWNAGQIRAGHGLAYRLKVAGVSPDSWFFRQTFRVIFGLGRRLGRLQGARQRRAVDPAAGAGAGPGFVQRRAAMVRQINAQCDLVLCVSDRVRQIALRQGILPDKAVTSYIGTVEAQGFASAPARGPILRPDGTVKLAYFGYMRRDKGFYFLLNALEALPDGVLNRLHLVVAARRGEADVMARLAALAPRLGGFQHQDGYGHADLDRLLADVGLGLLPVMWEDNLPQVAIEMHARRIPLLCSDMGGAQELGNSPEFVFRAGDVAAFADRIGAILSGVVGPQDYWQNAMVPETMGPHLDRLLALYRGQGAGGLPVESTDCTKGLSVQRTERVGS</sequence>
<gene>
    <name evidence="1" type="ORF">EEB11_04970</name>
</gene>
<dbReference type="PANTHER" id="PTHR12526">
    <property type="entry name" value="GLYCOSYLTRANSFERASE"/>
    <property type="match status" value="1"/>
</dbReference>
<dbReference type="SUPFAM" id="SSF53756">
    <property type="entry name" value="UDP-Glycosyltransferase/glycogen phosphorylase"/>
    <property type="match status" value="1"/>
</dbReference>
<evidence type="ECO:0000313" key="2">
    <source>
        <dbReference type="Proteomes" id="UP000297741"/>
    </source>
</evidence>
<dbReference type="RefSeq" id="WP_135429326.1">
    <property type="nucleotide sequence ID" value="NZ_RPEM01000003.1"/>
</dbReference>
<name>A0ABY2KN36_9RHOB</name>
<comment type="caution">
    <text evidence="1">The sequence shown here is derived from an EMBL/GenBank/DDBJ whole genome shotgun (WGS) entry which is preliminary data.</text>
</comment>
<evidence type="ECO:0000313" key="1">
    <source>
        <dbReference type="EMBL" id="TGD44068.1"/>
    </source>
</evidence>
<dbReference type="Proteomes" id="UP000297741">
    <property type="component" value="Unassembled WGS sequence"/>
</dbReference>